<feature type="region of interest" description="Disordered" evidence="3">
    <location>
        <begin position="338"/>
        <end position="391"/>
    </location>
</feature>
<evidence type="ECO:0000256" key="3">
    <source>
        <dbReference type="SAM" id="MobiDB-lite"/>
    </source>
</evidence>
<gene>
    <name evidence="5" type="ORF">B9Z65_557</name>
</gene>
<dbReference type="Proteomes" id="UP000243723">
    <property type="component" value="Unassembled WGS sequence"/>
</dbReference>
<feature type="domain" description="SH3" evidence="4">
    <location>
        <begin position="271"/>
        <end position="332"/>
    </location>
</feature>
<dbReference type="AlphaFoldDB" id="A0A2P8AIZ2"/>
<dbReference type="EMBL" id="NHZQ01000003">
    <property type="protein sequence ID" value="PSK60407.1"/>
    <property type="molecule type" value="Genomic_DNA"/>
</dbReference>
<dbReference type="OrthoDB" id="19092at2759"/>
<evidence type="ECO:0000259" key="4">
    <source>
        <dbReference type="PROSITE" id="PS50002"/>
    </source>
</evidence>
<feature type="compositionally biased region" description="Low complexity" evidence="3">
    <location>
        <begin position="187"/>
        <end position="205"/>
    </location>
</feature>
<reference evidence="5 6" key="1">
    <citation type="submission" date="2017-05" db="EMBL/GenBank/DDBJ databases">
        <title>Draft genome sequence of Elsinoe australis.</title>
        <authorList>
            <person name="Cheng Q."/>
        </authorList>
    </citation>
    <scope>NUCLEOTIDE SEQUENCE [LARGE SCALE GENOMIC DNA]</scope>
    <source>
        <strain evidence="5 6">NL1</strain>
    </source>
</reference>
<dbReference type="SUPFAM" id="SSF50044">
    <property type="entry name" value="SH3-domain"/>
    <property type="match status" value="1"/>
</dbReference>
<keyword evidence="1 2" id="KW-0728">SH3 domain</keyword>
<feature type="compositionally biased region" description="Polar residues" evidence="3">
    <location>
        <begin position="123"/>
        <end position="136"/>
    </location>
</feature>
<dbReference type="InterPro" id="IPR036028">
    <property type="entry name" value="SH3-like_dom_sf"/>
</dbReference>
<evidence type="ECO:0000256" key="2">
    <source>
        <dbReference type="PROSITE-ProRule" id="PRU00192"/>
    </source>
</evidence>
<protein>
    <recommendedName>
        <fullName evidence="4">SH3 domain-containing protein</fullName>
    </recommendedName>
</protein>
<feature type="compositionally biased region" description="Acidic residues" evidence="3">
    <location>
        <begin position="355"/>
        <end position="367"/>
    </location>
</feature>
<keyword evidence="6" id="KW-1185">Reference proteome</keyword>
<feature type="region of interest" description="Disordered" evidence="3">
    <location>
        <begin position="85"/>
        <end position="261"/>
    </location>
</feature>
<accession>A0A2P8AIZ2</accession>
<proteinExistence type="predicted"/>
<dbReference type="InterPro" id="IPR001452">
    <property type="entry name" value="SH3_domain"/>
</dbReference>
<evidence type="ECO:0000313" key="5">
    <source>
        <dbReference type="EMBL" id="PSK60407.1"/>
    </source>
</evidence>
<feature type="compositionally biased region" description="Gly residues" evidence="3">
    <location>
        <begin position="338"/>
        <end position="353"/>
    </location>
</feature>
<comment type="caution">
    <text evidence="5">The sequence shown here is derived from an EMBL/GenBank/DDBJ whole genome shotgun (WGS) entry which is preliminary data.</text>
</comment>
<feature type="compositionally biased region" description="Low complexity" evidence="3">
    <location>
        <begin position="1"/>
        <end position="18"/>
    </location>
</feature>
<evidence type="ECO:0000313" key="6">
    <source>
        <dbReference type="Proteomes" id="UP000243723"/>
    </source>
</evidence>
<sequence length="391" mass="42906">MAEVMQPQQTSSSSSTTPANESVPPPLSLDPIPRHEVLAHRLSSYSQSRSRHTSTVFPLFHSSLAYALVRDFAYPPYNPMHYGPIPDRHSTLSSPDGDYDSSRRVSDPPPWDASAGPWRDSSFDNTTGQQLPSTSFGLGVDDSDEDNPNSNRRSSRRISKHRKSKSYADMEAYTRGRRRSSREYKSSTRAQPSTTTSQPSTNSSAYVGYFSGPYDDRNDSAYSSTQATSNSQQATTTTTTLPPFREDGESVPYSPSALEDHRPESASLDESFAGPSLALYDFSPENDNELELREGQIIQVGYRHGQGWLVAMNLETGEQGLVPEEYVRLLRDIEGWGDGPEGGVGMGIEGVGTGEDLDQGEETETEDGEGRNGSFGSERTVTAGEKKEDEK</sequence>
<dbReference type="SMART" id="SM00326">
    <property type="entry name" value="SH3"/>
    <property type="match status" value="1"/>
</dbReference>
<organism evidence="5 6">
    <name type="scientific">Elsinoe australis</name>
    <dbReference type="NCBI Taxonomy" id="40998"/>
    <lineage>
        <taxon>Eukaryota</taxon>
        <taxon>Fungi</taxon>
        <taxon>Dikarya</taxon>
        <taxon>Ascomycota</taxon>
        <taxon>Pezizomycotina</taxon>
        <taxon>Dothideomycetes</taxon>
        <taxon>Dothideomycetidae</taxon>
        <taxon>Myriangiales</taxon>
        <taxon>Elsinoaceae</taxon>
        <taxon>Elsinoe</taxon>
    </lineage>
</organism>
<dbReference type="Pfam" id="PF00018">
    <property type="entry name" value="SH3_1"/>
    <property type="match status" value="1"/>
</dbReference>
<dbReference type="PROSITE" id="PS50002">
    <property type="entry name" value="SH3"/>
    <property type="match status" value="1"/>
</dbReference>
<feature type="compositionally biased region" description="Basic residues" evidence="3">
    <location>
        <begin position="153"/>
        <end position="165"/>
    </location>
</feature>
<feature type="compositionally biased region" description="Low complexity" evidence="3">
    <location>
        <begin position="220"/>
        <end position="240"/>
    </location>
</feature>
<name>A0A2P8AIZ2_9PEZI</name>
<evidence type="ECO:0000256" key="1">
    <source>
        <dbReference type="ARBA" id="ARBA00022443"/>
    </source>
</evidence>
<feature type="region of interest" description="Disordered" evidence="3">
    <location>
        <begin position="1"/>
        <end position="31"/>
    </location>
</feature>
<dbReference type="Gene3D" id="2.30.30.40">
    <property type="entry name" value="SH3 Domains"/>
    <property type="match status" value="1"/>
</dbReference>